<feature type="compositionally biased region" description="Low complexity" evidence="1">
    <location>
        <begin position="228"/>
        <end position="258"/>
    </location>
</feature>
<evidence type="ECO:0000313" key="2">
    <source>
        <dbReference type="EMBL" id="MBC3211072.1"/>
    </source>
</evidence>
<dbReference type="Proteomes" id="UP000659084">
    <property type="component" value="Unassembled WGS sequence"/>
</dbReference>
<dbReference type="AlphaFoldDB" id="A0AAW3WKJ5"/>
<dbReference type="NCBIfam" id="NF040582">
    <property type="entry name" value="STY4528_fam"/>
    <property type="match status" value="1"/>
</dbReference>
<organism evidence="2 3">
    <name type="scientific">Serratia fonticola</name>
    <dbReference type="NCBI Taxonomy" id="47917"/>
    <lineage>
        <taxon>Bacteria</taxon>
        <taxon>Pseudomonadati</taxon>
        <taxon>Pseudomonadota</taxon>
        <taxon>Gammaproteobacteria</taxon>
        <taxon>Enterobacterales</taxon>
        <taxon>Yersiniaceae</taxon>
        <taxon>Serratia</taxon>
    </lineage>
</organism>
<gene>
    <name evidence="2" type="ORF">H8J20_02875</name>
</gene>
<protein>
    <submittedName>
        <fullName evidence="2">Helix-turn-helix domain-containing protein</fullName>
    </submittedName>
</protein>
<dbReference type="EMBL" id="JACNYO010000002">
    <property type="protein sequence ID" value="MBC3211072.1"/>
    <property type="molecule type" value="Genomic_DNA"/>
</dbReference>
<proteinExistence type="predicted"/>
<reference evidence="2" key="1">
    <citation type="submission" date="2020-08" db="EMBL/GenBank/DDBJ databases">
        <title>Food and environmental bacterial isolates.</title>
        <authorList>
            <person name="Richter L."/>
            <person name="Du Plessis E.M."/>
            <person name="Duvenage S."/>
            <person name="Allam M."/>
            <person name="Korsten L."/>
        </authorList>
    </citation>
    <scope>NUCLEOTIDE SEQUENCE</scope>
    <source>
        <strain evidence="2">UPMP2127</strain>
    </source>
</reference>
<evidence type="ECO:0000313" key="3">
    <source>
        <dbReference type="Proteomes" id="UP000659084"/>
    </source>
</evidence>
<dbReference type="RefSeq" id="WP_179251926.1">
    <property type="nucleotide sequence ID" value="NZ_JACBIV010000003.1"/>
</dbReference>
<evidence type="ECO:0000256" key="1">
    <source>
        <dbReference type="SAM" id="MobiDB-lite"/>
    </source>
</evidence>
<comment type="caution">
    <text evidence="2">The sequence shown here is derived from an EMBL/GenBank/DDBJ whole genome shotgun (WGS) entry which is preliminary data.</text>
</comment>
<sequence length="423" mass="46786">MALVVDNVIQHTLSKMATRIVQKAQSGAVANEQSGLLYLGNVHDAVPRQLFLDNRLSPLDKVAWVMIRLYALQNEGAVFPTYEELQYQLASPHSGKASRETVSRTLLMLRLTGWLSLCKRVRDEGGRVRGNIYAQHDEPLGLCDAEYFDPGWLDAVAQACQHGNKTIRLTALSVLNEIKQDTSMRHRHSRIALIEARLSSPQSAQMLARKLQANLPSSETELGQEMPSLTEKSLSSDSELSMSQGGVLPSSESELSLETRGYDRVRNPNRYVRNFTQGVKNTYVGGEPLGKNAPRLHWPSALIDNLATADRDNVEPQLRALPASLGQQVLDEVAERVETGEIKNVIAYLLATLKRARNGQFNSTASVTKRSQQVQSHQSAKAIEPALNVVQQERKRASVEQIAQVMAEIRSVYIDSVAGRNSG</sequence>
<dbReference type="InterPro" id="IPR047749">
    <property type="entry name" value="STY4528-like"/>
</dbReference>
<accession>A0AAW3WKJ5</accession>
<name>A0AAW3WKJ5_SERFO</name>
<feature type="region of interest" description="Disordered" evidence="1">
    <location>
        <begin position="216"/>
        <end position="260"/>
    </location>
</feature>